<dbReference type="PANTHER" id="PTHR23048:SF0">
    <property type="entry name" value="CALMODULIN LIKE 3"/>
    <property type="match status" value="1"/>
</dbReference>
<keyword evidence="2" id="KW-0488">Methylation</keyword>
<feature type="domain" description="EF-hand" evidence="7">
    <location>
        <begin position="40"/>
        <end position="75"/>
    </location>
</feature>
<dbReference type="InterPro" id="IPR018247">
    <property type="entry name" value="EF_Hand_1_Ca_BS"/>
</dbReference>
<organism evidence="8 9">
    <name type="scientific">Nothobranchius furzeri</name>
    <name type="common">Turquoise killifish</name>
    <dbReference type="NCBI Taxonomy" id="105023"/>
    <lineage>
        <taxon>Eukaryota</taxon>
        <taxon>Metazoa</taxon>
        <taxon>Chordata</taxon>
        <taxon>Craniata</taxon>
        <taxon>Vertebrata</taxon>
        <taxon>Euteleostomi</taxon>
        <taxon>Actinopterygii</taxon>
        <taxon>Neopterygii</taxon>
        <taxon>Teleostei</taxon>
        <taxon>Neoteleostei</taxon>
        <taxon>Acanthomorphata</taxon>
        <taxon>Ovalentaria</taxon>
        <taxon>Atherinomorphae</taxon>
        <taxon>Cyprinodontiformes</taxon>
        <taxon>Nothobranchiidae</taxon>
        <taxon>Nothobranchius</taxon>
    </lineage>
</organism>
<dbReference type="InterPro" id="IPR050230">
    <property type="entry name" value="CALM/Myosin/TropC-like"/>
</dbReference>
<feature type="domain" description="EF-hand" evidence="7">
    <location>
        <begin position="113"/>
        <end position="148"/>
    </location>
</feature>
<keyword evidence="3" id="KW-0479">Metal-binding</keyword>
<evidence type="ECO:0000256" key="3">
    <source>
        <dbReference type="ARBA" id="ARBA00022723"/>
    </source>
</evidence>
<comment type="similarity">
    <text evidence="1">Belongs to the calmodulin family.</text>
</comment>
<dbReference type="SUPFAM" id="SSF47473">
    <property type="entry name" value="EF-hand"/>
    <property type="match status" value="1"/>
</dbReference>
<feature type="domain" description="EF-hand" evidence="7">
    <location>
        <begin position="76"/>
        <end position="111"/>
    </location>
</feature>
<dbReference type="CDD" id="cd00051">
    <property type="entry name" value="EFh"/>
    <property type="match status" value="2"/>
</dbReference>
<dbReference type="InterPro" id="IPR011992">
    <property type="entry name" value="EF-hand-dom_pair"/>
</dbReference>
<keyword evidence="9" id="KW-1185">Reference proteome</keyword>
<dbReference type="Proteomes" id="UP000694548">
    <property type="component" value="Unassembled WGS sequence"/>
</dbReference>
<dbReference type="SMART" id="SM00054">
    <property type="entry name" value="EFh"/>
    <property type="match status" value="4"/>
</dbReference>
<dbReference type="GeneTree" id="ENSGT00950000182980"/>
<evidence type="ECO:0000256" key="6">
    <source>
        <dbReference type="ARBA" id="ARBA00037485"/>
    </source>
</evidence>
<evidence type="ECO:0000256" key="1">
    <source>
        <dbReference type="ARBA" id="ARBA00009763"/>
    </source>
</evidence>
<evidence type="ECO:0000256" key="5">
    <source>
        <dbReference type="ARBA" id="ARBA00022837"/>
    </source>
</evidence>
<accession>A0A8C6M6T6</accession>
<evidence type="ECO:0000313" key="8">
    <source>
        <dbReference type="Ensembl" id="ENSNFUP00015030882.1"/>
    </source>
</evidence>
<name>A0A8C6M6T6_NOTFU</name>
<protein>
    <recommendedName>
        <fullName evidence="7">EF-hand domain-containing protein</fullName>
    </recommendedName>
</protein>
<keyword evidence="5" id="KW-0106">Calcium</keyword>
<evidence type="ECO:0000256" key="2">
    <source>
        <dbReference type="ARBA" id="ARBA00022481"/>
    </source>
</evidence>
<dbReference type="GO" id="GO:0005509">
    <property type="term" value="F:calcium ion binding"/>
    <property type="evidence" value="ECO:0007669"/>
    <property type="project" value="InterPro"/>
</dbReference>
<evidence type="ECO:0000259" key="7">
    <source>
        <dbReference type="PROSITE" id="PS50222"/>
    </source>
</evidence>
<dbReference type="AlphaFoldDB" id="A0A8C6M6T6"/>
<comment type="function">
    <text evidence="6">Calmodulin acts as part of a calcium signal transduction pathway by mediating the control of a large number of enzymes, ion channels, aquaporins and other proteins through calcium-binding. Calcium-binding is required for the activation of calmodulin. Among the enzymes to be stimulated by the calmodulin-calcium complex are a number of protein kinases, such as myosin light-chain kinases and calmodulin-dependent protein kinase type II (CaMK2), and phosphatases.</text>
</comment>
<reference evidence="8" key="2">
    <citation type="submission" date="2025-09" db="UniProtKB">
        <authorList>
            <consortium name="Ensembl"/>
        </authorList>
    </citation>
    <scope>IDENTIFICATION</scope>
</reference>
<evidence type="ECO:0000256" key="4">
    <source>
        <dbReference type="ARBA" id="ARBA00022737"/>
    </source>
</evidence>
<dbReference type="Ensembl" id="ENSNFUT00015032272.1">
    <property type="protein sequence ID" value="ENSNFUP00015030882.1"/>
    <property type="gene ID" value="ENSNFUG00015015030.1"/>
</dbReference>
<evidence type="ECO:0000313" key="9">
    <source>
        <dbReference type="Proteomes" id="UP000694548"/>
    </source>
</evidence>
<proteinExistence type="inferred from homology"/>
<dbReference type="PROSITE" id="PS50222">
    <property type="entry name" value="EF_HAND_2"/>
    <property type="match status" value="4"/>
</dbReference>
<dbReference type="PANTHER" id="PTHR23048">
    <property type="entry name" value="MYOSIN LIGHT CHAIN 1, 3"/>
    <property type="match status" value="1"/>
</dbReference>
<dbReference type="InterPro" id="IPR002048">
    <property type="entry name" value="EF_hand_dom"/>
</dbReference>
<reference evidence="8" key="1">
    <citation type="submission" date="2025-08" db="UniProtKB">
        <authorList>
            <consortium name="Ensembl"/>
        </authorList>
    </citation>
    <scope>IDENTIFICATION</scope>
</reference>
<dbReference type="FunFam" id="1.10.238.10:FF:000527">
    <property type="entry name" value="Calmodulin-3"/>
    <property type="match status" value="1"/>
</dbReference>
<sequence>MSFRLTNLQKNRSLVSSDKTSASPFCCWPICPVQPFLCLLFWSEFKEAFSLFDKDGDGTITTKELGTVMRSLGQNPTEAELQDMINEVDADGNGTIDFPEFLTMMARKMKDTDSEEEIREAFRVFDKDGNGYISAAELRHVMTNLGEKLTDEEVDEMIREADIDGDGQVNYEAAGSIRLIS</sequence>
<gene>
    <name evidence="8" type="primary">calm1a</name>
</gene>
<dbReference type="Gene3D" id="1.10.238.10">
    <property type="entry name" value="EF-hand"/>
    <property type="match status" value="2"/>
</dbReference>
<dbReference type="Pfam" id="PF13499">
    <property type="entry name" value="EF-hand_7"/>
    <property type="match status" value="2"/>
</dbReference>
<keyword evidence="4" id="KW-0677">Repeat</keyword>
<feature type="domain" description="EF-hand" evidence="7">
    <location>
        <begin position="149"/>
        <end position="181"/>
    </location>
</feature>
<dbReference type="PROSITE" id="PS00018">
    <property type="entry name" value="EF_HAND_1"/>
    <property type="match status" value="3"/>
</dbReference>
<dbReference type="GO" id="GO:0016460">
    <property type="term" value="C:myosin II complex"/>
    <property type="evidence" value="ECO:0007669"/>
    <property type="project" value="TreeGrafter"/>
</dbReference>